<organism evidence="2 3">
    <name type="scientific">Armillaria gallica</name>
    <name type="common">Bulbous honey fungus</name>
    <name type="synonym">Armillaria bulbosa</name>
    <dbReference type="NCBI Taxonomy" id="47427"/>
    <lineage>
        <taxon>Eukaryota</taxon>
        <taxon>Fungi</taxon>
        <taxon>Dikarya</taxon>
        <taxon>Basidiomycota</taxon>
        <taxon>Agaricomycotina</taxon>
        <taxon>Agaricomycetes</taxon>
        <taxon>Agaricomycetidae</taxon>
        <taxon>Agaricales</taxon>
        <taxon>Marasmiineae</taxon>
        <taxon>Physalacriaceae</taxon>
        <taxon>Armillaria</taxon>
    </lineage>
</organism>
<feature type="region of interest" description="Disordered" evidence="1">
    <location>
        <begin position="349"/>
        <end position="369"/>
    </location>
</feature>
<feature type="compositionally biased region" description="Polar residues" evidence="1">
    <location>
        <begin position="351"/>
        <end position="366"/>
    </location>
</feature>
<accession>A0A2H3CPS5</accession>
<proteinExistence type="predicted"/>
<evidence type="ECO:0000313" key="2">
    <source>
        <dbReference type="EMBL" id="PBK85035.1"/>
    </source>
</evidence>
<feature type="region of interest" description="Disordered" evidence="1">
    <location>
        <begin position="274"/>
        <end position="306"/>
    </location>
</feature>
<feature type="compositionally biased region" description="Low complexity" evidence="1">
    <location>
        <begin position="181"/>
        <end position="193"/>
    </location>
</feature>
<gene>
    <name evidence="2" type="ORF">ARMGADRAFT_1036739</name>
</gene>
<feature type="region of interest" description="Disordered" evidence="1">
    <location>
        <begin position="175"/>
        <end position="236"/>
    </location>
</feature>
<sequence length="516" mass="56533">MSDMHIEQLQVKDEPIATTDVEGVETLSVQENVGMQAIIRGGCEEVIESRALTQEGCRTMGKLFHLVACALFDRRAWAQVHEFLRLSRDPNELRCKVGYLQVDPWSRMIFKDNTSGRPARVQGDHGILIEAADEEGSESLWSPEASDNESAGIGYITRGMYGSDTLTRSRLADPAAPLFTSDPPSSDYAPSAHPNDDAASSPYEPNSGQDSDGPELEDQDPGETAGPEQEDSDGHPTALLQGVAAEGPALTGDLDTDLTAIFNGLRRFPDEEEQLATVEEEQPELGDTDSLSGRAGPASSGELGIIEPPTLDLQSMFTQLWQTTSPAELLYRDRMSHTPQQVVGSMPLFAESTSPPHSPGNNSSASDMVLEDLPLPPSDNEDMDDQDMYGEFRPDDFPNASGRRTIFSEVTLFVRCIAVMGYDNCDARRAGKDNGILGDGWVNPRILSVQSLEAHQRAYECKCKCKQKLARERKRARLGKSLSYGSEMFSGEAHHQLRPKRILMENFGAIWGQGLP</sequence>
<dbReference type="Proteomes" id="UP000217790">
    <property type="component" value="Unassembled WGS sequence"/>
</dbReference>
<name>A0A2H3CPS5_ARMGA</name>
<dbReference type="InParanoid" id="A0A2H3CPS5"/>
<feature type="compositionally biased region" description="Acidic residues" evidence="1">
    <location>
        <begin position="212"/>
        <end position="221"/>
    </location>
</feature>
<dbReference type="AlphaFoldDB" id="A0A2H3CPS5"/>
<evidence type="ECO:0000256" key="1">
    <source>
        <dbReference type="SAM" id="MobiDB-lite"/>
    </source>
</evidence>
<dbReference type="EMBL" id="KZ293694">
    <property type="protein sequence ID" value="PBK85035.1"/>
    <property type="molecule type" value="Genomic_DNA"/>
</dbReference>
<feature type="compositionally biased region" description="Acidic residues" evidence="1">
    <location>
        <begin position="274"/>
        <end position="287"/>
    </location>
</feature>
<reference evidence="3" key="1">
    <citation type="journal article" date="2017" name="Nat. Ecol. Evol.">
        <title>Genome expansion and lineage-specific genetic innovations in the forest pathogenic fungi Armillaria.</title>
        <authorList>
            <person name="Sipos G."/>
            <person name="Prasanna A.N."/>
            <person name="Walter M.C."/>
            <person name="O'Connor E."/>
            <person name="Balint B."/>
            <person name="Krizsan K."/>
            <person name="Kiss B."/>
            <person name="Hess J."/>
            <person name="Varga T."/>
            <person name="Slot J."/>
            <person name="Riley R."/>
            <person name="Boka B."/>
            <person name="Rigling D."/>
            <person name="Barry K."/>
            <person name="Lee J."/>
            <person name="Mihaltcheva S."/>
            <person name="LaButti K."/>
            <person name="Lipzen A."/>
            <person name="Waldron R."/>
            <person name="Moloney N.M."/>
            <person name="Sperisen C."/>
            <person name="Kredics L."/>
            <person name="Vagvoelgyi C."/>
            <person name="Patrignani A."/>
            <person name="Fitzpatrick D."/>
            <person name="Nagy I."/>
            <person name="Doyle S."/>
            <person name="Anderson J.B."/>
            <person name="Grigoriev I.V."/>
            <person name="Gueldener U."/>
            <person name="Muensterkoetter M."/>
            <person name="Nagy L.G."/>
        </authorList>
    </citation>
    <scope>NUCLEOTIDE SEQUENCE [LARGE SCALE GENOMIC DNA]</scope>
    <source>
        <strain evidence="3">Ar21-2</strain>
    </source>
</reference>
<protein>
    <submittedName>
        <fullName evidence="2">Uncharacterized protein</fullName>
    </submittedName>
</protein>
<evidence type="ECO:0000313" key="3">
    <source>
        <dbReference type="Proteomes" id="UP000217790"/>
    </source>
</evidence>
<keyword evidence="3" id="KW-1185">Reference proteome</keyword>